<comment type="caution">
    <text evidence="1">The sequence shown here is derived from an EMBL/GenBank/DDBJ whole genome shotgun (WGS) entry which is preliminary data.</text>
</comment>
<accession>A0A9Q3JE93</accession>
<protein>
    <submittedName>
        <fullName evidence="1">Uncharacterized protein</fullName>
    </submittedName>
</protein>
<organism evidence="1 2">
    <name type="scientific">Austropuccinia psidii MF-1</name>
    <dbReference type="NCBI Taxonomy" id="1389203"/>
    <lineage>
        <taxon>Eukaryota</taxon>
        <taxon>Fungi</taxon>
        <taxon>Dikarya</taxon>
        <taxon>Basidiomycota</taxon>
        <taxon>Pucciniomycotina</taxon>
        <taxon>Pucciniomycetes</taxon>
        <taxon>Pucciniales</taxon>
        <taxon>Sphaerophragmiaceae</taxon>
        <taxon>Austropuccinia</taxon>
    </lineage>
</organism>
<dbReference type="EMBL" id="AVOT02069278">
    <property type="protein sequence ID" value="MBW0560222.1"/>
    <property type="molecule type" value="Genomic_DNA"/>
</dbReference>
<evidence type="ECO:0000313" key="2">
    <source>
        <dbReference type="Proteomes" id="UP000765509"/>
    </source>
</evidence>
<dbReference type="Proteomes" id="UP000765509">
    <property type="component" value="Unassembled WGS sequence"/>
</dbReference>
<name>A0A9Q3JE93_9BASI</name>
<dbReference type="AlphaFoldDB" id="A0A9Q3JE93"/>
<keyword evidence="2" id="KW-1185">Reference proteome</keyword>
<reference evidence="1" key="1">
    <citation type="submission" date="2021-03" db="EMBL/GenBank/DDBJ databases">
        <title>Draft genome sequence of rust myrtle Austropuccinia psidii MF-1, a brazilian biotype.</title>
        <authorList>
            <person name="Quecine M.C."/>
            <person name="Pachon D.M.R."/>
            <person name="Bonatelli M.L."/>
            <person name="Correr F.H."/>
            <person name="Franceschini L.M."/>
            <person name="Leite T.F."/>
            <person name="Margarido G.R.A."/>
            <person name="Almeida C.A."/>
            <person name="Ferrarezi J.A."/>
            <person name="Labate C.A."/>
        </authorList>
    </citation>
    <scope>NUCLEOTIDE SEQUENCE</scope>
    <source>
        <strain evidence="1">MF-1</strain>
    </source>
</reference>
<sequence>MSTLMNELASTPPTNHLQQQPMITLRERYASNAATPCLPLPLIMLRLLLHPHDMPLMLPPNVGPHPSLQFCTPPNYLLHLPCLLSCIRSIAYIGLLA</sequence>
<evidence type="ECO:0000313" key="1">
    <source>
        <dbReference type="EMBL" id="MBW0560222.1"/>
    </source>
</evidence>
<gene>
    <name evidence="1" type="ORF">O181_099937</name>
</gene>
<proteinExistence type="predicted"/>